<evidence type="ECO:0008006" key="5">
    <source>
        <dbReference type="Google" id="ProtNLM"/>
    </source>
</evidence>
<reference evidence="3 4" key="1">
    <citation type="submission" date="2018-10" db="EMBL/GenBank/DDBJ databases">
        <title>Phylogenomics of Brevibacillus.</title>
        <authorList>
            <person name="Dunlap C."/>
        </authorList>
    </citation>
    <scope>NUCLEOTIDE SEQUENCE [LARGE SCALE GENOMIC DNA]</scope>
    <source>
        <strain evidence="3 4">JCM 15716</strain>
    </source>
</reference>
<name>A0A3M8DWG0_9BACL</name>
<protein>
    <recommendedName>
        <fullName evidence="5">Poly(3-hydroxyalkanoate) polymerase subunit PhaE</fullName>
    </recommendedName>
</protein>
<dbReference type="AlphaFoldDB" id="A0A3M8DWG0"/>
<comment type="caution">
    <text evidence="3">The sequence shown here is derived from an EMBL/GenBank/DDBJ whole genome shotgun (WGS) entry which is preliminary data.</text>
</comment>
<evidence type="ECO:0000313" key="3">
    <source>
        <dbReference type="EMBL" id="RNB92448.1"/>
    </source>
</evidence>
<dbReference type="EMBL" id="RHHQ01000003">
    <property type="protein sequence ID" value="RNB92448.1"/>
    <property type="molecule type" value="Genomic_DNA"/>
</dbReference>
<gene>
    <name evidence="3" type="ORF">EDM56_01740</name>
</gene>
<evidence type="ECO:0000256" key="2">
    <source>
        <dbReference type="SAM" id="MobiDB-lite"/>
    </source>
</evidence>
<accession>A0A3M8DWG0</accession>
<keyword evidence="4" id="KW-1185">Reference proteome</keyword>
<evidence type="ECO:0000256" key="1">
    <source>
        <dbReference type="SAM" id="Coils"/>
    </source>
</evidence>
<keyword evidence="1" id="KW-0175">Coiled coil</keyword>
<evidence type="ECO:0000313" key="4">
    <source>
        <dbReference type="Proteomes" id="UP000271031"/>
    </source>
</evidence>
<sequence>MIFMQTPNYMDPFSIWKSMYTEMEPTISKSMQKWLESDEYAAFSGQLLTISLQMEQTMRKHAEQLFQTYNVPTKSDLARIMDLLIGLEAKVDAVEERLVQIEANANPPQEIRDQLSQITNQLDTISVNLLGNTSNNNRKRAQKSEDHANE</sequence>
<organism evidence="3 4">
    <name type="scientific">Brevibacillus fluminis</name>
    <dbReference type="NCBI Taxonomy" id="511487"/>
    <lineage>
        <taxon>Bacteria</taxon>
        <taxon>Bacillati</taxon>
        <taxon>Bacillota</taxon>
        <taxon>Bacilli</taxon>
        <taxon>Bacillales</taxon>
        <taxon>Paenibacillaceae</taxon>
        <taxon>Brevibacillus</taxon>
    </lineage>
</organism>
<feature type="region of interest" description="Disordered" evidence="2">
    <location>
        <begin position="129"/>
        <end position="150"/>
    </location>
</feature>
<dbReference type="Proteomes" id="UP000271031">
    <property type="component" value="Unassembled WGS sequence"/>
</dbReference>
<proteinExistence type="predicted"/>
<feature type="coiled-coil region" evidence="1">
    <location>
        <begin position="77"/>
        <end position="104"/>
    </location>
</feature>